<evidence type="ECO:0000313" key="3">
    <source>
        <dbReference type="Proteomes" id="UP000011669"/>
    </source>
</evidence>
<accession>M0MKZ4</accession>
<dbReference type="STRING" id="1227455.C449_08309"/>
<protein>
    <submittedName>
        <fullName evidence="2">Glycosyltransferase</fullName>
    </submittedName>
</protein>
<dbReference type="AlphaFoldDB" id="M0MKZ4"/>
<dbReference type="EMBL" id="AOMD01000020">
    <property type="protein sequence ID" value="EMA45100.1"/>
    <property type="molecule type" value="Genomic_DNA"/>
</dbReference>
<dbReference type="PANTHER" id="PTHR22916">
    <property type="entry name" value="GLYCOSYLTRANSFERASE"/>
    <property type="match status" value="1"/>
</dbReference>
<evidence type="ECO:0000259" key="1">
    <source>
        <dbReference type="Pfam" id="PF00535"/>
    </source>
</evidence>
<dbReference type="Gene3D" id="3.90.550.10">
    <property type="entry name" value="Spore Coat Polysaccharide Biosynthesis Protein SpsA, Chain A"/>
    <property type="match status" value="1"/>
</dbReference>
<comment type="caution">
    <text evidence="2">The sequence shown here is derived from an EMBL/GenBank/DDBJ whole genome shotgun (WGS) entry which is preliminary data.</text>
</comment>
<reference evidence="2 3" key="1">
    <citation type="journal article" date="2014" name="PLoS Genet.">
        <title>Phylogenetically driven sequencing of extremely halophilic archaea reveals strategies for static and dynamic osmo-response.</title>
        <authorList>
            <person name="Becker E.A."/>
            <person name="Seitzer P.M."/>
            <person name="Tritt A."/>
            <person name="Larsen D."/>
            <person name="Krusor M."/>
            <person name="Yao A.I."/>
            <person name="Wu D."/>
            <person name="Madern D."/>
            <person name="Eisen J.A."/>
            <person name="Darling A.E."/>
            <person name="Facciotti M.T."/>
        </authorList>
    </citation>
    <scope>NUCLEOTIDE SEQUENCE [LARGE SCALE GENOMIC DNA]</scope>
    <source>
        <strain evidence="2 3">DSM 5350</strain>
    </source>
</reference>
<dbReference type="Pfam" id="PF00535">
    <property type="entry name" value="Glycos_transf_2"/>
    <property type="match status" value="1"/>
</dbReference>
<dbReference type="GO" id="GO:0016758">
    <property type="term" value="F:hexosyltransferase activity"/>
    <property type="evidence" value="ECO:0007669"/>
    <property type="project" value="UniProtKB-ARBA"/>
</dbReference>
<keyword evidence="2" id="KW-0808">Transferase</keyword>
<name>M0MKZ4_9EURY</name>
<dbReference type="InParanoid" id="M0MKZ4"/>
<proteinExistence type="predicted"/>
<feature type="domain" description="Glycosyltransferase 2-like" evidence="1">
    <location>
        <begin position="27"/>
        <end position="150"/>
    </location>
</feature>
<evidence type="ECO:0000313" key="2">
    <source>
        <dbReference type="EMBL" id="EMA45100.1"/>
    </source>
</evidence>
<dbReference type="SUPFAM" id="SSF53448">
    <property type="entry name" value="Nucleotide-diphospho-sugar transferases"/>
    <property type="match status" value="1"/>
</dbReference>
<dbReference type="InterPro" id="IPR001173">
    <property type="entry name" value="Glyco_trans_2-like"/>
</dbReference>
<sequence length="322" mass="35679">MGGPRGPVVSRDVSLPDSLRGDGPLVSVIVPTYDDSEYVGSALESIGAQTHDNVEIVVVDSSGVEWLHELAAEIEGLEYVFQEPRGLGAARNRGLDVATGEVIGFVDADDRWVPEKLERQFAALDDGADVVYSDVYLVEGDRTRRQSALPVRNPSTHHVDFLHEGGVPMPTVLARAACFDDERFDEDLPAVEDRHLWARLFARYTPARVAEPLAYYTRREESMSSDAETMYEAELSVIDDLCDRLPDLGPHRTALERKAQYKYGKRLLRAGDGRAARAPLRSAVAAGERDPRALALLALAYAPAGHARLLELLERLQERRHR</sequence>
<dbReference type="PANTHER" id="PTHR22916:SF3">
    <property type="entry name" value="UDP-GLCNAC:BETAGAL BETA-1,3-N-ACETYLGLUCOSAMINYLTRANSFERASE-LIKE PROTEIN 1"/>
    <property type="match status" value="1"/>
</dbReference>
<gene>
    <name evidence="2" type="ORF">C449_08309</name>
</gene>
<dbReference type="InterPro" id="IPR029044">
    <property type="entry name" value="Nucleotide-diphossugar_trans"/>
</dbReference>
<dbReference type="FunCoup" id="M0MKZ4">
    <property type="interactions" value="4"/>
</dbReference>
<keyword evidence="3" id="KW-1185">Reference proteome</keyword>
<dbReference type="Proteomes" id="UP000011669">
    <property type="component" value="Unassembled WGS sequence"/>
</dbReference>
<organism evidence="2 3">
    <name type="scientific">Halococcus saccharolyticus DSM 5350</name>
    <dbReference type="NCBI Taxonomy" id="1227455"/>
    <lineage>
        <taxon>Archaea</taxon>
        <taxon>Methanobacteriati</taxon>
        <taxon>Methanobacteriota</taxon>
        <taxon>Stenosarchaea group</taxon>
        <taxon>Halobacteria</taxon>
        <taxon>Halobacteriales</taxon>
        <taxon>Halococcaceae</taxon>
        <taxon>Halococcus</taxon>
    </lineage>
</organism>
<dbReference type="PATRIC" id="fig|1227455.4.peg.1701"/>